<proteinExistence type="predicted"/>
<evidence type="ECO:0000313" key="3">
    <source>
        <dbReference type="EMBL" id="MEX3529169.1"/>
    </source>
</evidence>
<dbReference type="PANTHER" id="PTHR46797">
    <property type="entry name" value="HTH-TYPE TRANSCRIPTIONAL REGULATOR"/>
    <property type="match status" value="1"/>
</dbReference>
<dbReference type="CDD" id="cd00093">
    <property type="entry name" value="HTH_XRE"/>
    <property type="match status" value="1"/>
</dbReference>
<evidence type="ECO:0000313" key="4">
    <source>
        <dbReference type="Proteomes" id="UP001558353"/>
    </source>
</evidence>
<keyword evidence="1" id="KW-0238">DNA-binding</keyword>
<dbReference type="Pfam" id="PF01381">
    <property type="entry name" value="HTH_3"/>
    <property type="match status" value="1"/>
</dbReference>
<reference evidence="3 4" key="1">
    <citation type="journal article" date="2024" name="Fungal Genet. Biol.">
        <title>The porcine skin microbiome exhibits broad fungal antagonism.</title>
        <authorList>
            <person name="De La Cruz K.F."/>
            <person name="Townsend E.C."/>
            <person name="Alex Cheong J.Z."/>
            <person name="Salamzade R."/>
            <person name="Liu A."/>
            <person name="Sandstrom S."/>
            <person name="Davila E."/>
            <person name="Huang L."/>
            <person name="Xu K.H."/>
            <person name="Wu S.Y."/>
            <person name="Meudt J.J."/>
            <person name="Shanmuganayagam D."/>
            <person name="Gibson A.L.F."/>
            <person name="Kalan L.R."/>
        </authorList>
    </citation>
    <scope>NUCLEOTIDE SEQUENCE [LARGE SCALE GENOMIC DNA]</scope>
    <source>
        <strain evidence="3 4">LK2569</strain>
    </source>
</reference>
<dbReference type="EMBL" id="JAYWMA010000009">
    <property type="protein sequence ID" value="MEX3529169.1"/>
    <property type="molecule type" value="Genomic_DNA"/>
</dbReference>
<keyword evidence="4" id="KW-1185">Reference proteome</keyword>
<feature type="domain" description="HTH cro/C1-type" evidence="2">
    <location>
        <begin position="27"/>
        <end position="81"/>
    </location>
</feature>
<gene>
    <name evidence="3" type="ORF">VVR64_08890</name>
</gene>
<evidence type="ECO:0000256" key="1">
    <source>
        <dbReference type="ARBA" id="ARBA00023125"/>
    </source>
</evidence>
<dbReference type="PANTHER" id="PTHR46797:SF1">
    <property type="entry name" value="METHYLPHOSPHONATE SYNTHASE"/>
    <property type="match status" value="1"/>
</dbReference>
<sequence>MPQSPMHLSPAQRARQERRRMRLGETVSALRRERGMTQAQLAEAVGVSTRGIIRVEAGQTSLTVDVLWRLADALDMRVSALMRMAEEREANGR</sequence>
<evidence type="ECO:0000259" key="2">
    <source>
        <dbReference type="PROSITE" id="PS50943"/>
    </source>
</evidence>
<dbReference type="RefSeq" id="WP_368522703.1">
    <property type="nucleotide sequence ID" value="NZ_JAYWMA010000009.1"/>
</dbReference>
<dbReference type="SMART" id="SM00530">
    <property type="entry name" value="HTH_XRE"/>
    <property type="match status" value="1"/>
</dbReference>
<dbReference type="PROSITE" id="PS50943">
    <property type="entry name" value="HTH_CROC1"/>
    <property type="match status" value="1"/>
</dbReference>
<accession>A0ABV3UVT6</accession>
<dbReference type="InterPro" id="IPR010982">
    <property type="entry name" value="Lambda_DNA-bd_dom_sf"/>
</dbReference>
<dbReference type="SUPFAM" id="SSF47413">
    <property type="entry name" value="lambda repressor-like DNA-binding domains"/>
    <property type="match status" value="1"/>
</dbReference>
<comment type="caution">
    <text evidence="3">The sequence shown here is derived from an EMBL/GenBank/DDBJ whole genome shotgun (WGS) entry which is preliminary data.</text>
</comment>
<name>A0ABV3UVT6_9CORY</name>
<organism evidence="3 4">
    <name type="scientific">Corynebacterium xerosis</name>
    <dbReference type="NCBI Taxonomy" id="1725"/>
    <lineage>
        <taxon>Bacteria</taxon>
        <taxon>Bacillati</taxon>
        <taxon>Actinomycetota</taxon>
        <taxon>Actinomycetes</taxon>
        <taxon>Mycobacteriales</taxon>
        <taxon>Corynebacteriaceae</taxon>
        <taxon>Corynebacterium</taxon>
    </lineage>
</organism>
<dbReference type="InterPro" id="IPR001387">
    <property type="entry name" value="Cro/C1-type_HTH"/>
</dbReference>
<dbReference type="Proteomes" id="UP001558353">
    <property type="component" value="Unassembled WGS sequence"/>
</dbReference>
<protein>
    <submittedName>
        <fullName evidence="3">Helix-turn-helix transcriptional regulator</fullName>
    </submittedName>
</protein>
<dbReference type="Gene3D" id="1.10.260.40">
    <property type="entry name" value="lambda repressor-like DNA-binding domains"/>
    <property type="match status" value="1"/>
</dbReference>
<dbReference type="InterPro" id="IPR050807">
    <property type="entry name" value="TransReg_Diox_bact_type"/>
</dbReference>